<comment type="similarity">
    <text evidence="1">Belongs to the sulfatase family.</text>
</comment>
<dbReference type="AlphaFoldDB" id="A0A382B3R6"/>
<dbReference type="Gene3D" id="3.40.720.10">
    <property type="entry name" value="Alkaline Phosphatase, subunit A"/>
    <property type="match status" value="1"/>
</dbReference>
<proteinExistence type="inferred from homology"/>
<feature type="non-terminal residue" evidence="4">
    <location>
        <position position="1"/>
    </location>
</feature>
<dbReference type="CDD" id="cd16027">
    <property type="entry name" value="SGSH"/>
    <property type="match status" value="1"/>
</dbReference>
<keyword evidence="2" id="KW-0378">Hydrolase</keyword>
<organism evidence="4">
    <name type="scientific">marine metagenome</name>
    <dbReference type="NCBI Taxonomy" id="408172"/>
    <lineage>
        <taxon>unclassified sequences</taxon>
        <taxon>metagenomes</taxon>
        <taxon>ecological metagenomes</taxon>
    </lineage>
</organism>
<sequence>DWGWPHAGSYGDPVVKTPTFDRLAKEGALFRHAYVSSPSCTPSRGAILTGQWHWRLEGAGNLWSVFPDKYDTYPERLAKAGYVTGVSSKGWGPGRTQKKGRQLAGPRYKNFRAFMKSRESGKPFCYWLGSSDPHRGYAKGSGVKSGMDLSKIKLFAHFPDSNEVRSDVADYYFEVQRFDSLVGDAIKVLEESGELDNTIVVMTGDHGMPFPRCKSNNYDSGARVPLAIRWPSKVKAGTVVNDFVSLVDVAPTFYQAADLDVPSDVSGRSLLSLLAGKDKSDRSYVLHGKERHVPGQEGQDMGGYPTRAIRTHDFLYLHNFRPDRWPAGTPHYQKAAIKGAWLSDCDNGPTKTYMVENRDKDAHHRGLYELAFGKRPATELYDLKKDPDQLVNIAADSAYAETVKRLKAHLFAELKKTNDPRVTGKGPDFDKFPYLGGAPKFPGR</sequence>
<dbReference type="InterPro" id="IPR017850">
    <property type="entry name" value="Alkaline_phosphatase_core_sf"/>
</dbReference>
<gene>
    <name evidence="4" type="ORF">METZ01_LOCUS160741</name>
</gene>
<name>A0A382B3R6_9ZZZZ</name>
<dbReference type="InterPro" id="IPR052701">
    <property type="entry name" value="GAG_Ulvan_Degrading_Sulfatases"/>
</dbReference>
<dbReference type="InterPro" id="IPR024607">
    <property type="entry name" value="Sulfatase_CS"/>
</dbReference>
<evidence type="ECO:0000313" key="4">
    <source>
        <dbReference type="EMBL" id="SVB07887.1"/>
    </source>
</evidence>
<dbReference type="PROSITE" id="PS00523">
    <property type="entry name" value="SULFATASE_1"/>
    <property type="match status" value="1"/>
</dbReference>
<dbReference type="InterPro" id="IPR000917">
    <property type="entry name" value="Sulfatase_N"/>
</dbReference>
<dbReference type="PANTHER" id="PTHR43751">
    <property type="entry name" value="SULFATASE"/>
    <property type="match status" value="1"/>
</dbReference>
<dbReference type="PANTHER" id="PTHR43751:SF1">
    <property type="entry name" value="SULFATASE ATSG-RELATED"/>
    <property type="match status" value="1"/>
</dbReference>
<reference evidence="4" key="1">
    <citation type="submission" date="2018-05" db="EMBL/GenBank/DDBJ databases">
        <authorList>
            <person name="Lanie J.A."/>
            <person name="Ng W.-L."/>
            <person name="Kazmierczak K.M."/>
            <person name="Andrzejewski T.M."/>
            <person name="Davidsen T.M."/>
            <person name="Wayne K.J."/>
            <person name="Tettelin H."/>
            <person name="Glass J.I."/>
            <person name="Rusch D."/>
            <person name="Podicherti R."/>
            <person name="Tsui H.-C.T."/>
            <person name="Winkler M.E."/>
        </authorList>
    </citation>
    <scope>NUCLEOTIDE SEQUENCE</scope>
</reference>
<feature type="domain" description="Sulfatase N-terminal" evidence="3">
    <location>
        <begin position="108"/>
        <end position="258"/>
    </location>
</feature>
<evidence type="ECO:0000256" key="1">
    <source>
        <dbReference type="ARBA" id="ARBA00008779"/>
    </source>
</evidence>
<protein>
    <recommendedName>
        <fullName evidence="3">Sulfatase N-terminal domain-containing protein</fullName>
    </recommendedName>
</protein>
<evidence type="ECO:0000256" key="2">
    <source>
        <dbReference type="ARBA" id="ARBA00022801"/>
    </source>
</evidence>
<dbReference type="EMBL" id="UINC01027879">
    <property type="protein sequence ID" value="SVB07887.1"/>
    <property type="molecule type" value="Genomic_DNA"/>
</dbReference>
<dbReference type="GO" id="GO:0016787">
    <property type="term" value="F:hydrolase activity"/>
    <property type="evidence" value="ECO:0007669"/>
    <property type="project" value="UniProtKB-KW"/>
</dbReference>
<evidence type="ECO:0000259" key="3">
    <source>
        <dbReference type="Pfam" id="PF00884"/>
    </source>
</evidence>
<dbReference type="Pfam" id="PF00884">
    <property type="entry name" value="Sulfatase"/>
    <property type="match status" value="2"/>
</dbReference>
<dbReference type="SUPFAM" id="SSF53649">
    <property type="entry name" value="Alkaline phosphatase-like"/>
    <property type="match status" value="1"/>
</dbReference>
<feature type="domain" description="Sulfatase N-terminal" evidence="3">
    <location>
        <begin position="1"/>
        <end position="89"/>
    </location>
</feature>
<accession>A0A382B3R6</accession>